<evidence type="ECO:0000313" key="4">
    <source>
        <dbReference type="Proteomes" id="UP000306420"/>
    </source>
</evidence>
<feature type="region of interest" description="Disordered" evidence="1">
    <location>
        <begin position="243"/>
        <end position="273"/>
    </location>
</feature>
<feature type="domain" description="LysM" evidence="2">
    <location>
        <begin position="417"/>
        <end position="460"/>
    </location>
</feature>
<sequence>MERKLMRKRKGEWITVSLSLAALVAIGGSQSIVAAQEISSTYVVQSGDTLYSIASRHGLSLGQLKEINGLNNDIILPGQSLIVSQSAQNEENSTPSNETQTSNNTEVETNTPPVVSNNSNTTTASGSTYTVKSGDSLYAIAVKHGVSVQNLKDWNSLTSNYIYSGDVLNVSKAGTPAPKPTPTENDNNNSTGNTSTTNVHVVKAGESVNLIAQKYGVTATQIKSWNKLSSNLIHPGDRLVVSASANNNGNSNSGNSNSDSENTNNNSGNTESAKTYTVKSGDYLYSIASRFGVTVQNLKDWNKLSNNYIYSGDVLNVAKPGSNTSTPAPKPDDNNNNSNENSGTKKVHVVKAGEWVSKIAAQYGITDQQLKSWNNLSSNLIHPGDRLVVSNPNNTGGSNTCNDSDNESNKPETTPAKTHTVKSGDYLYSITSRYGISVQNLKDWNKLTSNYIYSGDVLVVSKPNSTTPAPKPDDKEEEKEENNNTNKPSKVHVVKSGEWVSKIANQYGITEAQLREWNNLSSNLIHPGDRLVVSKPSSSGNNSGNNGNNDNNNDKPSTSAKTYTVKSGDYLYKIASAHGITVQNLKDWNNLTSNYLYSGDVLIVSKPTGSNNGGNNNNNSGSSNQPIPDLSGVTPVSVNYDVKLNGTTQALRNTLSYAGRTSDVVDFFGQRFTVKREFVKGGTKYIELLNSNGSILGYVPKSASVEVPQGKNVVYLDAGHGGTETGSAANNREEKELNLNITSQLSTILRNQGYIVYESRTYDETIPLHERHLEPNSIMPDVYISVHHNAMPIPNTAHGIVTLYHDQSIDEKGYETVDHHIGTDIIPEGKRLANAIQNSLVAITGANDMGTRAQNLHVTRKTDVPATLVELGFQDHDAEFRKLINHSYQKKLINGLVNGINAYFGLTR</sequence>
<feature type="region of interest" description="Disordered" evidence="1">
    <location>
        <begin position="85"/>
        <end position="128"/>
    </location>
</feature>
<dbReference type="PANTHER" id="PTHR33734">
    <property type="entry name" value="LYSM DOMAIN-CONTAINING GPI-ANCHORED PROTEIN 2"/>
    <property type="match status" value="1"/>
</dbReference>
<feature type="domain" description="LysM" evidence="2">
    <location>
        <begin position="127"/>
        <end position="170"/>
    </location>
</feature>
<dbReference type="Pfam" id="PF01476">
    <property type="entry name" value="LysM"/>
    <property type="match status" value="8"/>
</dbReference>
<dbReference type="InterPro" id="IPR018392">
    <property type="entry name" value="LysM"/>
</dbReference>
<dbReference type="PANTHER" id="PTHR33734:SF22">
    <property type="entry name" value="MEMBRANE-BOUND LYTIC MUREIN TRANSGLYCOSYLASE D"/>
    <property type="match status" value="1"/>
</dbReference>
<dbReference type="GO" id="GO:0008932">
    <property type="term" value="F:lytic endotransglycosylase activity"/>
    <property type="evidence" value="ECO:0007669"/>
    <property type="project" value="TreeGrafter"/>
</dbReference>
<reference evidence="3 4" key="1">
    <citation type="submission" date="2019-05" db="EMBL/GenBank/DDBJ databases">
        <title>The metagenome of a microbial culture collection derived from dairy environment covers the genomic content of the human microbiome.</title>
        <authorList>
            <person name="Roder T."/>
            <person name="Wuthrich D."/>
            <person name="Sattari Z."/>
            <person name="Von Ah U."/>
            <person name="Bar C."/>
            <person name="Ronchi F."/>
            <person name="Macpherson A.J."/>
            <person name="Ganal-Vonarburg S.C."/>
            <person name="Bruggmann R."/>
            <person name="Vergeres G."/>
        </authorList>
    </citation>
    <scope>NUCLEOTIDE SEQUENCE [LARGE SCALE GENOMIC DNA]</scope>
    <source>
        <strain evidence="3 4">FAM 24227</strain>
    </source>
</reference>
<feature type="region of interest" description="Disordered" evidence="1">
    <location>
        <begin position="608"/>
        <end position="629"/>
    </location>
</feature>
<name>A0A5R9EJE2_9LACT</name>
<feature type="region of interest" description="Disordered" evidence="1">
    <location>
        <begin position="320"/>
        <end position="346"/>
    </location>
</feature>
<feature type="region of interest" description="Disordered" evidence="1">
    <location>
        <begin position="173"/>
        <end position="196"/>
    </location>
</feature>
<proteinExistence type="predicted"/>
<feature type="domain" description="LysM" evidence="2">
    <location>
        <begin position="274"/>
        <end position="317"/>
    </location>
</feature>
<evidence type="ECO:0000256" key="1">
    <source>
        <dbReference type="SAM" id="MobiDB-lite"/>
    </source>
</evidence>
<dbReference type="InterPro" id="IPR036779">
    <property type="entry name" value="LysM_dom_sf"/>
</dbReference>
<feature type="domain" description="LysM" evidence="2">
    <location>
        <begin position="561"/>
        <end position="604"/>
    </location>
</feature>
<dbReference type="SUPFAM" id="SSF53187">
    <property type="entry name" value="Zn-dependent exopeptidases"/>
    <property type="match status" value="1"/>
</dbReference>
<protein>
    <submittedName>
        <fullName evidence="3">LysM peptidoglycan-binding domain-containing protein</fullName>
    </submittedName>
</protein>
<dbReference type="EMBL" id="VBSP01000001">
    <property type="protein sequence ID" value="TLQ49529.1"/>
    <property type="molecule type" value="Genomic_DNA"/>
</dbReference>
<gene>
    <name evidence="3" type="ORF">FEZ33_00675</name>
</gene>
<feature type="domain" description="LysM" evidence="2">
    <location>
        <begin position="40"/>
        <end position="83"/>
    </location>
</feature>
<feature type="compositionally biased region" description="Low complexity" evidence="1">
    <location>
        <begin position="534"/>
        <end position="557"/>
    </location>
</feature>
<feature type="domain" description="LysM" evidence="2">
    <location>
        <begin position="198"/>
        <end position="241"/>
    </location>
</feature>
<evidence type="ECO:0000259" key="2">
    <source>
        <dbReference type="PROSITE" id="PS51782"/>
    </source>
</evidence>
<dbReference type="Pfam" id="PF01520">
    <property type="entry name" value="Amidase_3"/>
    <property type="match status" value="1"/>
</dbReference>
<dbReference type="PROSITE" id="PS51782">
    <property type="entry name" value="LYSM"/>
    <property type="match status" value="8"/>
</dbReference>
<feature type="domain" description="LysM" evidence="2">
    <location>
        <begin position="490"/>
        <end position="533"/>
    </location>
</feature>
<dbReference type="OrthoDB" id="9763643at2"/>
<dbReference type="Proteomes" id="UP000306420">
    <property type="component" value="Unassembled WGS sequence"/>
</dbReference>
<dbReference type="GO" id="GO:0009253">
    <property type="term" value="P:peptidoglycan catabolic process"/>
    <property type="evidence" value="ECO:0007669"/>
    <property type="project" value="InterPro"/>
</dbReference>
<dbReference type="CDD" id="cd00118">
    <property type="entry name" value="LysM"/>
    <property type="match status" value="8"/>
</dbReference>
<feature type="domain" description="LysM" evidence="2">
    <location>
        <begin position="346"/>
        <end position="389"/>
    </location>
</feature>
<dbReference type="InterPro" id="IPR002508">
    <property type="entry name" value="MurNAc-LAA_cat"/>
</dbReference>
<feature type="region of interest" description="Disordered" evidence="1">
    <location>
        <begin position="528"/>
        <end position="561"/>
    </location>
</feature>
<dbReference type="Gene3D" id="3.10.350.10">
    <property type="entry name" value="LysM domain"/>
    <property type="match status" value="8"/>
</dbReference>
<feature type="compositionally biased region" description="Polar residues" evidence="1">
    <location>
        <begin position="85"/>
        <end position="108"/>
    </location>
</feature>
<dbReference type="SMART" id="SM00646">
    <property type="entry name" value="Ami_3"/>
    <property type="match status" value="1"/>
</dbReference>
<dbReference type="AlphaFoldDB" id="A0A5R9EJE2"/>
<comment type="caution">
    <text evidence="3">The sequence shown here is derived from an EMBL/GenBank/DDBJ whole genome shotgun (WGS) entry which is preliminary data.</text>
</comment>
<evidence type="ECO:0000313" key="3">
    <source>
        <dbReference type="EMBL" id="TLQ49529.1"/>
    </source>
</evidence>
<feature type="region of interest" description="Disordered" evidence="1">
    <location>
        <begin position="460"/>
        <end position="491"/>
    </location>
</feature>
<dbReference type="Gene3D" id="3.40.630.40">
    <property type="entry name" value="Zn-dependent exopeptidases"/>
    <property type="match status" value="1"/>
</dbReference>
<feature type="region of interest" description="Disordered" evidence="1">
    <location>
        <begin position="384"/>
        <end position="419"/>
    </location>
</feature>
<feature type="compositionally biased region" description="Low complexity" evidence="1">
    <location>
        <begin position="609"/>
        <end position="624"/>
    </location>
</feature>
<dbReference type="SUPFAM" id="SSF54106">
    <property type="entry name" value="LysM domain"/>
    <property type="match status" value="8"/>
</dbReference>
<dbReference type="RefSeq" id="WP_138403451.1">
    <property type="nucleotide sequence ID" value="NZ_VBSP01000001.1"/>
</dbReference>
<dbReference type="CDD" id="cd02696">
    <property type="entry name" value="MurNAc-LAA"/>
    <property type="match status" value="1"/>
</dbReference>
<dbReference type="SMART" id="SM00257">
    <property type="entry name" value="LysM"/>
    <property type="match status" value="8"/>
</dbReference>
<organism evidence="3 4">
    <name type="scientific">Ruoffia tabacinasalis</name>
    <dbReference type="NCBI Taxonomy" id="87458"/>
    <lineage>
        <taxon>Bacteria</taxon>
        <taxon>Bacillati</taxon>
        <taxon>Bacillota</taxon>
        <taxon>Bacilli</taxon>
        <taxon>Lactobacillales</taxon>
        <taxon>Aerococcaceae</taxon>
        <taxon>Ruoffia</taxon>
    </lineage>
</organism>
<dbReference type="GO" id="GO:0008745">
    <property type="term" value="F:N-acetylmuramoyl-L-alanine amidase activity"/>
    <property type="evidence" value="ECO:0007669"/>
    <property type="project" value="InterPro"/>
</dbReference>
<feature type="compositionally biased region" description="Polar residues" evidence="1">
    <location>
        <begin position="390"/>
        <end position="403"/>
    </location>
</feature>
<accession>A0A5R9EJE2</accession>
<feature type="compositionally biased region" description="Low complexity" evidence="1">
    <location>
        <begin position="109"/>
        <end position="128"/>
    </location>
</feature>